<feature type="compositionally biased region" description="Low complexity" evidence="8">
    <location>
        <begin position="607"/>
        <end position="616"/>
    </location>
</feature>
<evidence type="ECO:0000256" key="6">
    <source>
        <dbReference type="ARBA" id="ARBA00022840"/>
    </source>
</evidence>
<dbReference type="EMBL" id="JACHIP010000012">
    <property type="protein sequence ID" value="MBB5060365.1"/>
    <property type="molecule type" value="Genomic_DNA"/>
</dbReference>
<dbReference type="PROSITE" id="PS00107">
    <property type="entry name" value="PROTEIN_KINASE_ATP"/>
    <property type="match status" value="1"/>
</dbReference>
<feature type="transmembrane region" description="Helical" evidence="9">
    <location>
        <begin position="670"/>
        <end position="691"/>
    </location>
</feature>
<feature type="binding site" evidence="7">
    <location>
        <position position="43"/>
    </location>
    <ligand>
        <name>ATP</name>
        <dbReference type="ChEBI" id="CHEBI:30616"/>
    </ligand>
</feature>
<dbReference type="Gene3D" id="1.25.40.10">
    <property type="entry name" value="Tetratricopeptide repeat domain"/>
    <property type="match status" value="1"/>
</dbReference>
<keyword evidence="4 7" id="KW-0547">Nucleotide-binding</keyword>
<evidence type="ECO:0000256" key="5">
    <source>
        <dbReference type="ARBA" id="ARBA00022777"/>
    </source>
</evidence>
<dbReference type="AlphaFoldDB" id="A0A7W8E7K6"/>
<dbReference type="SMART" id="SM00220">
    <property type="entry name" value="S_TKc"/>
    <property type="match status" value="1"/>
</dbReference>
<comment type="caution">
    <text evidence="11">The sequence shown here is derived from an EMBL/GenBank/DDBJ whole genome shotgun (WGS) entry which is preliminary data.</text>
</comment>
<dbReference type="SMART" id="SM00028">
    <property type="entry name" value="TPR"/>
    <property type="match status" value="3"/>
</dbReference>
<dbReference type="FunFam" id="1.10.510.10:FF:000021">
    <property type="entry name" value="Serine/threonine protein kinase"/>
    <property type="match status" value="1"/>
</dbReference>
<dbReference type="InterPro" id="IPR011009">
    <property type="entry name" value="Kinase-like_dom_sf"/>
</dbReference>
<evidence type="ECO:0000256" key="4">
    <source>
        <dbReference type="ARBA" id="ARBA00022741"/>
    </source>
</evidence>
<dbReference type="InterPro" id="IPR000719">
    <property type="entry name" value="Prot_kinase_dom"/>
</dbReference>
<dbReference type="GO" id="GO:0005524">
    <property type="term" value="F:ATP binding"/>
    <property type="evidence" value="ECO:0007669"/>
    <property type="project" value="UniProtKB-UniRule"/>
</dbReference>
<proteinExistence type="predicted"/>
<dbReference type="PROSITE" id="PS00108">
    <property type="entry name" value="PROTEIN_KINASE_ST"/>
    <property type="match status" value="1"/>
</dbReference>
<evidence type="ECO:0000256" key="3">
    <source>
        <dbReference type="ARBA" id="ARBA00022679"/>
    </source>
</evidence>
<reference evidence="11 12" key="1">
    <citation type="submission" date="2020-08" db="EMBL/GenBank/DDBJ databases">
        <title>Genomic Encyclopedia of Type Strains, Phase IV (KMG-V): Genome sequencing to study the core and pangenomes of soil and plant-associated prokaryotes.</title>
        <authorList>
            <person name="Whitman W."/>
        </authorList>
    </citation>
    <scope>NUCLEOTIDE SEQUENCE [LARGE SCALE GENOMIC DNA]</scope>
    <source>
        <strain evidence="11 12">M8UP14</strain>
    </source>
</reference>
<organism evidence="11 12">
    <name type="scientific">Granulicella aggregans</name>
    <dbReference type="NCBI Taxonomy" id="474949"/>
    <lineage>
        <taxon>Bacteria</taxon>
        <taxon>Pseudomonadati</taxon>
        <taxon>Acidobacteriota</taxon>
        <taxon>Terriglobia</taxon>
        <taxon>Terriglobales</taxon>
        <taxon>Acidobacteriaceae</taxon>
        <taxon>Granulicella</taxon>
    </lineage>
</organism>
<dbReference type="Pfam" id="PF00069">
    <property type="entry name" value="Pkinase"/>
    <property type="match status" value="1"/>
</dbReference>
<dbReference type="InterPro" id="IPR011990">
    <property type="entry name" value="TPR-like_helical_dom_sf"/>
</dbReference>
<dbReference type="PROSITE" id="PS50011">
    <property type="entry name" value="PROTEIN_KINASE_DOM"/>
    <property type="match status" value="1"/>
</dbReference>
<dbReference type="SUPFAM" id="SSF48452">
    <property type="entry name" value="TPR-like"/>
    <property type="match status" value="1"/>
</dbReference>
<name>A0A7W8E7K6_9BACT</name>
<sequence>MGDPVSEAKQIGRFLILGELGRGGMGVVYRGEDRLIGREVAVKTLNEVTPELRERFYLEARSGILSHPNIVTVYELGEQDGRPFIAMELVAGDSLEKMLRTRKRIPLLEGLSIVEQLCAGLGHAHNHGVVHRDVKPANVLVRPDGRVTIVDFGIARLADQTRQLTKTDALLGTFHYIAPERLKGEPSDGRADIWSVGVMLYEMLSGELPFKGKDVSSLYRVINERFVPLQEYVQSLPHGLEQVLERALAKELQHRYATAEEMAFDLQMIAESLKQDRVDALLQSARKLAEDREYANARAVLLQAQRIDPRNTDAKALVLEVQNSLNELQRGEQLRQLVEQAQTAQEAKRWEDAVLFLQQAQTLDTEGAFSIPMRLQNVEELRAQQQALVGLWEQANEARRRGDLPGAQWFLSEALRIDARSTDLRNAYSVVVREIRRKQEATKVEELLRGARESYTMRRYTEAIENLRTATEIDPSNPEVQELLFTASTKQRDERRQHLLDRLVLEIQESLDSEDFSLAEDRVTRALDKLPGEAALLRLQEELLNSRAEHERTETVRAAMLLSQDLFADDPIQAMEAIEAGLAKADGDPTLLQARERLQQHLVDAPVAPVSSGSSALKGEPDEADTEPLEMSNEAHDAGSYSAAKVVASPASISAQPSAKHGWFQRSSRIYFYAGGGLIIAAVLLVAGHVFHHKRPSMDAPQAVAQKAVSAPTPAKEPAAAVAPRFDLLLDASPWATVVDVRDAAGKSISLPSDQDVTPLRLAALAAGTYTVQLRGADNRQKTIQCAVSEARQPCTTDMGLLDIQQLLKGE</sequence>
<evidence type="ECO:0000256" key="2">
    <source>
        <dbReference type="ARBA" id="ARBA00022527"/>
    </source>
</evidence>
<keyword evidence="12" id="KW-1185">Reference proteome</keyword>
<keyword evidence="9" id="KW-0812">Transmembrane</keyword>
<dbReference type="PANTHER" id="PTHR43289:SF6">
    <property type="entry name" value="SERINE_THREONINE-PROTEIN KINASE NEKL-3"/>
    <property type="match status" value="1"/>
</dbReference>
<dbReference type="CDD" id="cd14014">
    <property type="entry name" value="STKc_PknB_like"/>
    <property type="match status" value="1"/>
</dbReference>
<evidence type="ECO:0000256" key="7">
    <source>
        <dbReference type="PROSITE-ProRule" id="PRU10141"/>
    </source>
</evidence>
<dbReference type="SUPFAM" id="SSF56112">
    <property type="entry name" value="Protein kinase-like (PK-like)"/>
    <property type="match status" value="1"/>
</dbReference>
<dbReference type="PANTHER" id="PTHR43289">
    <property type="entry name" value="MITOGEN-ACTIVATED PROTEIN KINASE KINASE KINASE 20-RELATED"/>
    <property type="match status" value="1"/>
</dbReference>
<evidence type="ECO:0000259" key="10">
    <source>
        <dbReference type="PROSITE" id="PS50011"/>
    </source>
</evidence>
<keyword evidence="5 11" id="KW-0418">Kinase</keyword>
<protein>
    <recommendedName>
        <fullName evidence="1">non-specific serine/threonine protein kinase</fullName>
        <ecNumber evidence="1">2.7.11.1</ecNumber>
    </recommendedName>
</protein>
<feature type="domain" description="Protein kinase" evidence="10">
    <location>
        <begin position="14"/>
        <end position="269"/>
    </location>
</feature>
<evidence type="ECO:0000256" key="9">
    <source>
        <dbReference type="SAM" id="Phobius"/>
    </source>
</evidence>
<evidence type="ECO:0000313" key="12">
    <source>
        <dbReference type="Proteomes" id="UP000540989"/>
    </source>
</evidence>
<accession>A0A7W8E7K6</accession>
<gene>
    <name evidence="11" type="ORF">HDF16_005101</name>
</gene>
<dbReference type="Proteomes" id="UP000540989">
    <property type="component" value="Unassembled WGS sequence"/>
</dbReference>
<evidence type="ECO:0000256" key="8">
    <source>
        <dbReference type="SAM" id="MobiDB-lite"/>
    </source>
</evidence>
<dbReference type="GO" id="GO:0004674">
    <property type="term" value="F:protein serine/threonine kinase activity"/>
    <property type="evidence" value="ECO:0007669"/>
    <property type="project" value="UniProtKB-KW"/>
</dbReference>
<keyword evidence="3 11" id="KW-0808">Transferase</keyword>
<dbReference type="EC" id="2.7.11.1" evidence="1"/>
<dbReference type="RefSeq" id="WP_184222600.1">
    <property type="nucleotide sequence ID" value="NZ_JACHIP010000012.1"/>
</dbReference>
<dbReference type="Gene3D" id="3.30.200.20">
    <property type="entry name" value="Phosphorylase Kinase, domain 1"/>
    <property type="match status" value="1"/>
</dbReference>
<keyword evidence="9" id="KW-0472">Membrane</keyword>
<dbReference type="Gene3D" id="1.10.510.10">
    <property type="entry name" value="Transferase(Phosphotransferase) domain 1"/>
    <property type="match status" value="1"/>
</dbReference>
<keyword evidence="9" id="KW-1133">Transmembrane helix</keyword>
<keyword evidence="2" id="KW-0723">Serine/threonine-protein kinase</keyword>
<evidence type="ECO:0000256" key="1">
    <source>
        <dbReference type="ARBA" id="ARBA00012513"/>
    </source>
</evidence>
<feature type="region of interest" description="Disordered" evidence="8">
    <location>
        <begin position="607"/>
        <end position="631"/>
    </location>
</feature>
<evidence type="ECO:0000313" key="11">
    <source>
        <dbReference type="EMBL" id="MBB5060365.1"/>
    </source>
</evidence>
<keyword evidence="6 7" id="KW-0067">ATP-binding</keyword>
<dbReference type="InterPro" id="IPR019734">
    <property type="entry name" value="TPR_rpt"/>
</dbReference>
<dbReference type="InterPro" id="IPR017441">
    <property type="entry name" value="Protein_kinase_ATP_BS"/>
</dbReference>
<dbReference type="InterPro" id="IPR008271">
    <property type="entry name" value="Ser/Thr_kinase_AS"/>
</dbReference>